<feature type="non-terminal residue" evidence="1">
    <location>
        <position position="1"/>
    </location>
</feature>
<name>X1IX04_9ZZZZ</name>
<proteinExistence type="predicted"/>
<gene>
    <name evidence="1" type="ORF">S03H2_53011</name>
</gene>
<accession>X1IX04</accession>
<evidence type="ECO:0000313" key="1">
    <source>
        <dbReference type="EMBL" id="GAH70629.1"/>
    </source>
</evidence>
<organism evidence="1">
    <name type="scientific">marine sediment metagenome</name>
    <dbReference type="NCBI Taxonomy" id="412755"/>
    <lineage>
        <taxon>unclassified sequences</taxon>
        <taxon>metagenomes</taxon>
        <taxon>ecological metagenomes</taxon>
    </lineage>
</organism>
<protein>
    <submittedName>
        <fullName evidence="1">Uncharacterized protein</fullName>
    </submittedName>
</protein>
<dbReference type="AlphaFoldDB" id="X1IX04"/>
<dbReference type="EMBL" id="BARU01033719">
    <property type="protein sequence ID" value="GAH70629.1"/>
    <property type="molecule type" value="Genomic_DNA"/>
</dbReference>
<sequence length="75" mass="8769">NCGHELFFKSTGEIHHFTRLYHANGLPYTTIKCYFPTKEKNIFGQAKYCNCENPEVILEKLTDCEKEIIRTIQEA</sequence>
<reference evidence="1" key="1">
    <citation type="journal article" date="2014" name="Front. Microbiol.">
        <title>High frequency of phylogenetically diverse reductive dehalogenase-homologous genes in deep subseafloor sedimentary metagenomes.</title>
        <authorList>
            <person name="Kawai M."/>
            <person name="Futagami T."/>
            <person name="Toyoda A."/>
            <person name="Takaki Y."/>
            <person name="Nishi S."/>
            <person name="Hori S."/>
            <person name="Arai W."/>
            <person name="Tsubouchi T."/>
            <person name="Morono Y."/>
            <person name="Uchiyama I."/>
            <person name="Ito T."/>
            <person name="Fujiyama A."/>
            <person name="Inagaki F."/>
            <person name="Takami H."/>
        </authorList>
    </citation>
    <scope>NUCLEOTIDE SEQUENCE</scope>
    <source>
        <strain evidence="1">Expedition CK06-06</strain>
    </source>
</reference>
<comment type="caution">
    <text evidence="1">The sequence shown here is derived from an EMBL/GenBank/DDBJ whole genome shotgun (WGS) entry which is preliminary data.</text>
</comment>